<keyword evidence="4 7" id="KW-0560">Oxidoreductase</keyword>
<evidence type="ECO:0000256" key="1">
    <source>
        <dbReference type="ARBA" id="ARBA00007983"/>
    </source>
</evidence>
<dbReference type="PANTHER" id="PTHR10638">
    <property type="entry name" value="COPPER AMINE OXIDASE"/>
    <property type="match status" value="1"/>
</dbReference>
<dbReference type="InterPro" id="IPR049948">
    <property type="entry name" value="Cu_Am_ox_TPQ-bd"/>
</dbReference>
<dbReference type="InterPro" id="IPR000269">
    <property type="entry name" value="Cu_amine_oxidase"/>
</dbReference>
<accession>A0AA88DIQ7</accession>
<dbReference type="GO" id="GO:0048038">
    <property type="term" value="F:quinone binding"/>
    <property type="evidence" value="ECO:0007669"/>
    <property type="project" value="InterPro"/>
</dbReference>
<evidence type="ECO:0000256" key="2">
    <source>
        <dbReference type="ARBA" id="ARBA00022723"/>
    </source>
</evidence>
<feature type="domain" description="Copper amine oxidase catalytic" evidence="8">
    <location>
        <begin position="275"/>
        <end position="335"/>
    </location>
</feature>
<reference evidence="10" key="1">
    <citation type="submission" date="2023-07" db="EMBL/GenBank/DDBJ databases">
        <title>draft genome sequence of fig (Ficus carica).</title>
        <authorList>
            <person name="Takahashi T."/>
            <person name="Nishimura K."/>
        </authorList>
    </citation>
    <scope>NUCLEOTIDE SEQUENCE</scope>
</reference>
<comment type="similarity">
    <text evidence="1 7">Belongs to the copper/topaquinone oxidase family.</text>
</comment>
<keyword evidence="5 7" id="KW-0186">Copper</keyword>
<dbReference type="EMBL" id="BTGU01000023">
    <property type="protein sequence ID" value="GMN46674.1"/>
    <property type="molecule type" value="Genomic_DNA"/>
</dbReference>
<dbReference type="InterPro" id="IPR016182">
    <property type="entry name" value="Cu_amine_oxidase_N-reg"/>
</dbReference>
<dbReference type="Gene3D" id="2.70.98.20">
    <property type="entry name" value="Copper amine oxidase, catalytic domain"/>
    <property type="match status" value="2"/>
</dbReference>
<organism evidence="10 11">
    <name type="scientific">Ficus carica</name>
    <name type="common">Common fig</name>
    <dbReference type="NCBI Taxonomy" id="3494"/>
    <lineage>
        <taxon>Eukaryota</taxon>
        <taxon>Viridiplantae</taxon>
        <taxon>Streptophyta</taxon>
        <taxon>Embryophyta</taxon>
        <taxon>Tracheophyta</taxon>
        <taxon>Spermatophyta</taxon>
        <taxon>Magnoliopsida</taxon>
        <taxon>eudicotyledons</taxon>
        <taxon>Gunneridae</taxon>
        <taxon>Pentapetalae</taxon>
        <taxon>rosids</taxon>
        <taxon>fabids</taxon>
        <taxon>Rosales</taxon>
        <taxon>Moraceae</taxon>
        <taxon>Ficeae</taxon>
        <taxon>Ficus</taxon>
    </lineage>
</organism>
<dbReference type="Pfam" id="PF01179">
    <property type="entry name" value="Cu_amine_oxid"/>
    <property type="match status" value="2"/>
</dbReference>
<evidence type="ECO:0000313" key="11">
    <source>
        <dbReference type="Proteomes" id="UP001187192"/>
    </source>
</evidence>
<keyword evidence="3 6" id="KW-0801">TPQ</keyword>
<dbReference type="InterPro" id="IPR036460">
    <property type="entry name" value="Cu_amine_oxidase_C_sf"/>
</dbReference>
<evidence type="ECO:0000259" key="9">
    <source>
        <dbReference type="Pfam" id="PF02728"/>
    </source>
</evidence>
<evidence type="ECO:0000313" key="10">
    <source>
        <dbReference type="EMBL" id="GMN46674.1"/>
    </source>
</evidence>
<protein>
    <recommendedName>
        <fullName evidence="7">Amine oxidase</fullName>
        <ecNumber evidence="7">1.4.3.-</ecNumber>
    </recommendedName>
</protein>
<name>A0AA88DIQ7_FICCA</name>
<evidence type="ECO:0000259" key="8">
    <source>
        <dbReference type="Pfam" id="PF01179"/>
    </source>
</evidence>
<dbReference type="GO" id="GO:0009308">
    <property type="term" value="P:amine metabolic process"/>
    <property type="evidence" value="ECO:0007669"/>
    <property type="project" value="UniProtKB-UniRule"/>
</dbReference>
<dbReference type="PANTHER" id="PTHR10638:SF71">
    <property type="entry name" value="AMINE OXIDASE"/>
    <property type="match status" value="1"/>
</dbReference>
<keyword evidence="2 7" id="KW-0479">Metal-binding</keyword>
<dbReference type="GO" id="GO:0005507">
    <property type="term" value="F:copper ion binding"/>
    <property type="evidence" value="ECO:0007669"/>
    <property type="project" value="InterPro"/>
</dbReference>
<dbReference type="InterPro" id="IPR015798">
    <property type="entry name" value="Cu_amine_oxidase_C"/>
</dbReference>
<dbReference type="GO" id="GO:0008131">
    <property type="term" value="F:primary methylamine oxidase activity"/>
    <property type="evidence" value="ECO:0007669"/>
    <property type="project" value="InterPro"/>
</dbReference>
<evidence type="ECO:0000256" key="5">
    <source>
        <dbReference type="ARBA" id="ARBA00023008"/>
    </source>
</evidence>
<evidence type="ECO:0000256" key="6">
    <source>
        <dbReference type="PIRSR" id="PIRSR600269-51"/>
    </source>
</evidence>
<feature type="modified residue" description="2',4',5'-topaquinone" evidence="6">
    <location>
        <position position="226"/>
    </location>
</feature>
<evidence type="ECO:0000256" key="3">
    <source>
        <dbReference type="ARBA" id="ARBA00022772"/>
    </source>
</evidence>
<dbReference type="AlphaFoldDB" id="A0AA88DIQ7"/>
<proteinExistence type="inferred from homology"/>
<gene>
    <name evidence="10" type="ORF">TIFTF001_015853</name>
</gene>
<comment type="PTM">
    <text evidence="6 7">Topaquinone (TPQ) is generated by copper-dependent autoxidation of a specific tyrosyl residue.</text>
</comment>
<dbReference type="Pfam" id="PF02728">
    <property type="entry name" value="Cu_amine_oxidN3"/>
    <property type="match status" value="1"/>
</dbReference>
<dbReference type="SUPFAM" id="SSF54416">
    <property type="entry name" value="Amine oxidase N-terminal region"/>
    <property type="match status" value="1"/>
</dbReference>
<feature type="domain" description="Copper amine oxidase catalytic" evidence="8">
    <location>
        <begin position="188"/>
        <end position="237"/>
    </location>
</feature>
<comment type="caution">
    <text evidence="10">The sequence shown here is derived from an EMBL/GenBank/DDBJ whole genome shotgun (WGS) entry which is preliminary data.</text>
</comment>
<evidence type="ECO:0000256" key="4">
    <source>
        <dbReference type="ARBA" id="ARBA00023002"/>
    </source>
</evidence>
<dbReference type="Proteomes" id="UP001187192">
    <property type="component" value="Unassembled WGS sequence"/>
</dbReference>
<dbReference type="EC" id="1.4.3.-" evidence="7"/>
<dbReference type="InterPro" id="IPR015802">
    <property type="entry name" value="Cu_amine_oxidase_N3"/>
</dbReference>
<comment type="cofactor">
    <cofactor evidence="7">
        <name>Cu cation</name>
        <dbReference type="ChEBI" id="CHEBI:23378"/>
    </cofactor>
    <text evidence="7">Contains 1 topaquinone per subunit.</text>
</comment>
<sequence>MLTSEEQEVANDMSSKYPPFVAAMRRRGLKVEEVVCGSFMVGWFGEEERKVKRMVRVMAIYLDGTVNFYMRPVEGVTVTVDHDEMKIVGFVDRLTVPISKADGTDYQESSSDVQEPGLNGITVVQPEGPSFRIERHSVSWNNFLDAGENGFGNSETVQKMQFSWMCMLLHEMGGRSKCPTLSASLSDNAGDIMWRHTENQIPNKLITEVRPEESLVVRLAATVLNYDYIVDWEFKQSWLNRVTRSKSNRVHSEGPHSKGSFWDAFGRKHNSPNWETTRVTDRSSPRKSYWKVVSETANTEPEAMIKFGSGAAELLVVNPNKRTKMGNNVGYRLIPE</sequence>
<keyword evidence="11" id="KW-1185">Reference proteome</keyword>
<feature type="domain" description="Copper amine oxidase N3-terminal" evidence="9">
    <location>
        <begin position="1"/>
        <end position="94"/>
    </location>
</feature>
<dbReference type="SUPFAM" id="SSF49998">
    <property type="entry name" value="Amine oxidase catalytic domain"/>
    <property type="match status" value="1"/>
</dbReference>
<dbReference type="PROSITE" id="PS01164">
    <property type="entry name" value="COPPER_AMINE_OXID_1"/>
    <property type="match status" value="1"/>
</dbReference>
<dbReference type="Gene3D" id="3.10.450.40">
    <property type="match status" value="1"/>
</dbReference>
<evidence type="ECO:0000256" key="7">
    <source>
        <dbReference type="RuleBase" id="RU000672"/>
    </source>
</evidence>